<dbReference type="InterPro" id="IPR011250">
    <property type="entry name" value="OMP/PagP_B-barrel"/>
</dbReference>
<dbReference type="Gene3D" id="2.40.160.20">
    <property type="match status" value="1"/>
</dbReference>
<comment type="similarity">
    <text evidence="4">Belongs to the Omp25/RopB family.</text>
</comment>
<feature type="signal peptide" evidence="5">
    <location>
        <begin position="1"/>
        <end position="28"/>
    </location>
</feature>
<dbReference type="RefSeq" id="WP_160856370.1">
    <property type="nucleotide sequence ID" value="NZ_WUWG01000007.1"/>
</dbReference>
<keyword evidence="3" id="KW-0472">Membrane</keyword>
<name>A0A6B0TZ68_9RHOB</name>
<accession>A0A6B0TZ68</accession>
<reference evidence="7 8" key="1">
    <citation type="submission" date="2019-12" db="EMBL/GenBank/DDBJ databases">
        <title>Strain KN286 was isolated from seawater, which was collected from Caroline Seamount in the tropical western Pacific.</title>
        <authorList>
            <person name="Wang Q."/>
        </authorList>
    </citation>
    <scope>NUCLEOTIDE SEQUENCE [LARGE SCALE GENOMIC DNA]</scope>
    <source>
        <strain evidence="7 8">KN286</strain>
    </source>
</reference>
<dbReference type="InterPro" id="IPR051692">
    <property type="entry name" value="OMP-like"/>
</dbReference>
<protein>
    <submittedName>
        <fullName evidence="7">Outer membrane beta-barrel protein</fullName>
    </submittedName>
</protein>
<dbReference type="PANTHER" id="PTHR34001">
    <property type="entry name" value="BLL7405 PROTEIN"/>
    <property type="match status" value="1"/>
</dbReference>
<evidence type="ECO:0000259" key="6">
    <source>
        <dbReference type="Pfam" id="PF13505"/>
    </source>
</evidence>
<keyword evidence="2 5" id="KW-0732">Signal</keyword>
<evidence type="ECO:0000256" key="1">
    <source>
        <dbReference type="ARBA" id="ARBA00004370"/>
    </source>
</evidence>
<proteinExistence type="inferred from homology"/>
<keyword evidence="8" id="KW-1185">Reference proteome</keyword>
<evidence type="ECO:0000256" key="4">
    <source>
        <dbReference type="ARBA" id="ARBA00038306"/>
    </source>
</evidence>
<feature type="domain" description="Outer membrane protein beta-barrel" evidence="6">
    <location>
        <begin position="16"/>
        <end position="231"/>
    </location>
</feature>
<dbReference type="SUPFAM" id="SSF56925">
    <property type="entry name" value="OMPA-like"/>
    <property type="match status" value="1"/>
</dbReference>
<dbReference type="GO" id="GO:0016020">
    <property type="term" value="C:membrane"/>
    <property type="evidence" value="ECO:0007669"/>
    <property type="project" value="UniProtKB-SubCell"/>
</dbReference>
<dbReference type="AlphaFoldDB" id="A0A6B0TZ68"/>
<dbReference type="Proteomes" id="UP000436016">
    <property type="component" value="Unassembled WGS sequence"/>
</dbReference>
<evidence type="ECO:0000313" key="8">
    <source>
        <dbReference type="Proteomes" id="UP000436016"/>
    </source>
</evidence>
<evidence type="ECO:0000256" key="5">
    <source>
        <dbReference type="SAM" id="SignalP"/>
    </source>
</evidence>
<sequence length="255" mass="26983">MKKCISSKVRTGLAAAAIAGAAGSAALAQDAPIGSATEWQGFYAGIQLNATSFTVERADLDNQFNSNAPTQSANLFSGGIVAGYNYMLSDTFLIGGELEYNSRLENNTFFATNAAGTTGREYNDAFDNVISLRARGGVVNGATLAYITGGVSQAKANFQTVEIDTGAGKTECDNSRCAEWTDNVLGMVFGVGVEHEFRQNITGKLEFLSTQFESSQAPVTNSDGSSACAAGAVDTCTYTYTPRMMQFRIGVNYLF</sequence>
<comment type="caution">
    <text evidence="7">The sequence shown here is derived from an EMBL/GenBank/DDBJ whole genome shotgun (WGS) entry which is preliminary data.</text>
</comment>
<dbReference type="EMBL" id="WUWG01000007">
    <property type="protein sequence ID" value="MXU66708.1"/>
    <property type="molecule type" value="Genomic_DNA"/>
</dbReference>
<comment type="subcellular location">
    <subcellularLocation>
        <location evidence="1">Membrane</location>
    </subcellularLocation>
</comment>
<gene>
    <name evidence="7" type="ORF">GSH16_14760</name>
</gene>
<evidence type="ECO:0000256" key="2">
    <source>
        <dbReference type="ARBA" id="ARBA00022729"/>
    </source>
</evidence>
<evidence type="ECO:0000256" key="3">
    <source>
        <dbReference type="ARBA" id="ARBA00023136"/>
    </source>
</evidence>
<dbReference type="InterPro" id="IPR027385">
    <property type="entry name" value="Beta-barrel_OMP"/>
</dbReference>
<dbReference type="Pfam" id="PF13505">
    <property type="entry name" value="OMP_b-brl"/>
    <property type="match status" value="1"/>
</dbReference>
<dbReference type="PANTHER" id="PTHR34001:SF3">
    <property type="entry name" value="BLL7405 PROTEIN"/>
    <property type="match status" value="1"/>
</dbReference>
<organism evidence="7 8">
    <name type="scientific">Oceanomicrobium pacificus</name>
    <dbReference type="NCBI Taxonomy" id="2692916"/>
    <lineage>
        <taxon>Bacteria</taxon>
        <taxon>Pseudomonadati</taxon>
        <taxon>Pseudomonadota</taxon>
        <taxon>Alphaproteobacteria</taxon>
        <taxon>Rhodobacterales</taxon>
        <taxon>Paracoccaceae</taxon>
        <taxon>Oceanomicrobium</taxon>
    </lineage>
</organism>
<feature type="chain" id="PRO_5025384418" evidence="5">
    <location>
        <begin position="29"/>
        <end position="255"/>
    </location>
</feature>
<evidence type="ECO:0000313" key="7">
    <source>
        <dbReference type="EMBL" id="MXU66708.1"/>
    </source>
</evidence>